<dbReference type="Pfam" id="PF24758">
    <property type="entry name" value="LRR_At5g56370"/>
    <property type="match status" value="1"/>
</dbReference>
<dbReference type="AlphaFoldDB" id="A0A7S3VVM0"/>
<dbReference type="SUPFAM" id="SSF52047">
    <property type="entry name" value="RNI-like"/>
    <property type="match status" value="1"/>
</dbReference>
<feature type="domain" description="F-box/LRR-repeat protein 15/At3g58940/PEG3-like LRR" evidence="2">
    <location>
        <begin position="115"/>
        <end position="252"/>
    </location>
</feature>
<dbReference type="Gene3D" id="3.80.10.10">
    <property type="entry name" value="Ribonuclease Inhibitor"/>
    <property type="match status" value="1"/>
</dbReference>
<accession>A0A7S3VVM0</accession>
<sequence>MSTSTTLTLLDLNKDCLGAIYSQLGTKEDRMSFFHSCKALHDTLKSKVYKLVLHVGEQGSAGEELSEQGSAEEQPLSVDDALRTFPGAVLRSIKLVGPIPREWLTLKGPLQHAAHVTELDVAQPVDYELLDVATLCRLFPNLTSLHVFDKWATTGEGSFRPLQDLKHLRQLTLSHPLSIDPPEDLELILATCHRLESLTLATFPVCSKDLTLHCRSIKHICIVYMHVTALCDFCWHLEHDAFPNLESIAFGEAIILLGLEHLKASTAKIKLGTRLFRMNLLRLPDTFNVLGFSRADFLSHSQRRAGLVDLGFVDFAPVFSALIEGGMEQGTRNVSSLHLDNVWLSCSLVLLLGRAFANVRQLTLGVNVCMSESELIQCVTAFPLLCCLKVQGEPVPSSTRHEMLMSMIYAAQKRESPGGLHIVLPDSVVSGEVVGQVMEEMALCEGPRRIQVTINLSCI</sequence>
<organism evidence="3">
    <name type="scientific">Dunaliella tertiolecta</name>
    <name type="common">Green alga</name>
    <dbReference type="NCBI Taxonomy" id="3047"/>
    <lineage>
        <taxon>Eukaryota</taxon>
        <taxon>Viridiplantae</taxon>
        <taxon>Chlorophyta</taxon>
        <taxon>core chlorophytes</taxon>
        <taxon>Chlorophyceae</taxon>
        <taxon>CS clade</taxon>
        <taxon>Chlamydomonadales</taxon>
        <taxon>Dunaliellaceae</taxon>
        <taxon>Dunaliella</taxon>
    </lineage>
</organism>
<gene>
    <name evidence="3" type="ORF">DTER00134_LOCUS22303</name>
</gene>
<name>A0A7S3VVM0_DUNTE</name>
<dbReference type="EMBL" id="HBIP01036823">
    <property type="protein sequence ID" value="CAE0507227.1"/>
    <property type="molecule type" value="Transcribed_RNA"/>
</dbReference>
<evidence type="ECO:0000313" key="3">
    <source>
        <dbReference type="EMBL" id="CAE0507227.1"/>
    </source>
</evidence>
<reference evidence="3" key="1">
    <citation type="submission" date="2021-01" db="EMBL/GenBank/DDBJ databases">
        <authorList>
            <person name="Corre E."/>
            <person name="Pelletier E."/>
            <person name="Niang G."/>
            <person name="Scheremetjew M."/>
            <person name="Finn R."/>
            <person name="Kale V."/>
            <person name="Holt S."/>
            <person name="Cochrane G."/>
            <person name="Meng A."/>
            <person name="Brown T."/>
            <person name="Cohen L."/>
        </authorList>
    </citation>
    <scope>NUCLEOTIDE SEQUENCE</scope>
    <source>
        <strain evidence="3">CCMP1320</strain>
    </source>
</reference>
<protein>
    <recommendedName>
        <fullName evidence="2">F-box/LRR-repeat protein 15/At3g58940/PEG3-like LRR domain-containing protein</fullName>
    </recommendedName>
</protein>
<evidence type="ECO:0000259" key="2">
    <source>
        <dbReference type="Pfam" id="PF24758"/>
    </source>
</evidence>
<proteinExistence type="predicted"/>
<dbReference type="InterPro" id="IPR055411">
    <property type="entry name" value="LRR_FXL15/At3g58940/PEG3-like"/>
</dbReference>
<dbReference type="InterPro" id="IPR032675">
    <property type="entry name" value="LRR_dom_sf"/>
</dbReference>
<comment type="subcellular location">
    <subcellularLocation>
        <location evidence="1">Cytoplasm</location>
        <location evidence="1">Cytoskeleton</location>
        <location evidence="1">Cilium axoneme</location>
    </subcellularLocation>
</comment>
<dbReference type="GO" id="GO:0005930">
    <property type="term" value="C:axoneme"/>
    <property type="evidence" value="ECO:0007669"/>
    <property type="project" value="UniProtKB-SubCell"/>
</dbReference>
<evidence type="ECO:0000256" key="1">
    <source>
        <dbReference type="ARBA" id="ARBA00004430"/>
    </source>
</evidence>